<dbReference type="GO" id="GO:0005886">
    <property type="term" value="C:plasma membrane"/>
    <property type="evidence" value="ECO:0007669"/>
    <property type="project" value="TreeGrafter"/>
</dbReference>
<dbReference type="GO" id="GO:0019432">
    <property type="term" value="P:triglyceride biosynthetic process"/>
    <property type="evidence" value="ECO:0007669"/>
    <property type="project" value="TreeGrafter"/>
</dbReference>
<dbReference type="InterPro" id="IPR045034">
    <property type="entry name" value="O-acyltransferase_WSD1-like"/>
</dbReference>
<reference evidence="3" key="1">
    <citation type="journal article" date="2014" name="Science">
        <title>The coffee genome provides insight into the convergent evolution of caffeine biosynthesis.</title>
        <authorList>
            <person name="Denoeud F."/>
            <person name="Carretero-Paulet L."/>
            <person name="Dereeper A."/>
            <person name="Droc G."/>
            <person name="Guyot R."/>
            <person name="Pietrella M."/>
            <person name="Zheng C."/>
            <person name="Alberti A."/>
            <person name="Anthony F."/>
            <person name="Aprea G."/>
            <person name="Aury J.M."/>
            <person name="Bento P."/>
            <person name="Bernard M."/>
            <person name="Bocs S."/>
            <person name="Campa C."/>
            <person name="Cenci A."/>
            <person name="Combes M.C."/>
            <person name="Crouzillat D."/>
            <person name="Da Silva C."/>
            <person name="Daddiego L."/>
            <person name="De Bellis F."/>
            <person name="Dussert S."/>
            <person name="Garsmeur O."/>
            <person name="Gayraud T."/>
            <person name="Guignon V."/>
            <person name="Jahn K."/>
            <person name="Jamilloux V."/>
            <person name="Joet T."/>
            <person name="Labadie K."/>
            <person name="Lan T."/>
            <person name="Leclercq J."/>
            <person name="Lepelley M."/>
            <person name="Leroy T."/>
            <person name="Li L.T."/>
            <person name="Librado P."/>
            <person name="Lopez L."/>
            <person name="Munoz A."/>
            <person name="Noel B."/>
            <person name="Pallavicini A."/>
            <person name="Perrotta G."/>
            <person name="Poncet V."/>
            <person name="Pot D."/>
            <person name="Priyono X."/>
            <person name="Rigoreau M."/>
            <person name="Rouard M."/>
            <person name="Rozas J."/>
            <person name="Tranchant-Dubreuil C."/>
            <person name="VanBuren R."/>
            <person name="Zhang Q."/>
            <person name="Andrade A.C."/>
            <person name="Argout X."/>
            <person name="Bertrand B."/>
            <person name="de Kochko A."/>
            <person name="Graziosi G."/>
            <person name="Henry R.J."/>
            <person name="Jayarama X."/>
            <person name="Ming R."/>
            <person name="Nagai C."/>
            <person name="Rounsley S."/>
            <person name="Sankoff D."/>
            <person name="Giuliano G."/>
            <person name="Albert V.A."/>
            <person name="Wincker P."/>
            <person name="Lashermes P."/>
        </authorList>
    </citation>
    <scope>NUCLEOTIDE SEQUENCE [LARGE SCALE GENOMIC DNA]</scope>
    <source>
        <strain evidence="3">cv. DH200-94</strain>
    </source>
</reference>
<keyword evidence="3" id="KW-1185">Reference proteome</keyword>
<proteinExistence type="predicted"/>
<dbReference type="PANTHER" id="PTHR31650:SF34">
    <property type="entry name" value="O-ACYLTRANSFERASE WSD1-LIKE ISOFORM X1"/>
    <property type="match status" value="1"/>
</dbReference>
<dbReference type="PhylomeDB" id="A0A068V2M0"/>
<protein>
    <recommendedName>
        <fullName evidence="1">O-acyltransferase WSD1 C-terminal domain-containing protein</fullName>
    </recommendedName>
</protein>
<feature type="domain" description="O-acyltransferase WSD1 C-terminal" evidence="1">
    <location>
        <begin position="4"/>
        <end position="78"/>
    </location>
</feature>
<dbReference type="STRING" id="49390.A0A068V2M0"/>
<dbReference type="EMBL" id="HG739175">
    <property type="protein sequence ID" value="CDP14802.1"/>
    <property type="molecule type" value="Genomic_DNA"/>
</dbReference>
<organism evidence="2 3">
    <name type="scientific">Coffea canephora</name>
    <name type="common">Robusta coffee</name>
    <dbReference type="NCBI Taxonomy" id="49390"/>
    <lineage>
        <taxon>Eukaryota</taxon>
        <taxon>Viridiplantae</taxon>
        <taxon>Streptophyta</taxon>
        <taxon>Embryophyta</taxon>
        <taxon>Tracheophyta</taxon>
        <taxon>Spermatophyta</taxon>
        <taxon>Magnoliopsida</taxon>
        <taxon>eudicotyledons</taxon>
        <taxon>Gunneridae</taxon>
        <taxon>Pentapetalae</taxon>
        <taxon>asterids</taxon>
        <taxon>lamiids</taxon>
        <taxon>Gentianales</taxon>
        <taxon>Rubiaceae</taxon>
        <taxon>Ixoroideae</taxon>
        <taxon>Gardenieae complex</taxon>
        <taxon>Bertiereae - Coffeeae clade</taxon>
        <taxon>Coffeeae</taxon>
        <taxon>Coffea</taxon>
    </lineage>
</organism>
<name>A0A068V2M0_COFCA</name>
<accession>A0A068V2M0</accession>
<dbReference type="InParanoid" id="A0A068V2M0"/>
<dbReference type="OrthoDB" id="619536at2759"/>
<dbReference type="Proteomes" id="UP000295252">
    <property type="component" value="Chromosome VII"/>
</dbReference>
<dbReference type="InterPro" id="IPR009721">
    <property type="entry name" value="O-acyltransferase_WSD1_C"/>
</dbReference>
<dbReference type="Gramene" id="CDP14802">
    <property type="protein sequence ID" value="CDP14802"/>
    <property type="gene ID" value="GSCOC_T00042262001"/>
</dbReference>
<evidence type="ECO:0000313" key="2">
    <source>
        <dbReference type="EMBL" id="CDP14802.1"/>
    </source>
</evidence>
<evidence type="ECO:0000259" key="1">
    <source>
        <dbReference type="Pfam" id="PF06974"/>
    </source>
</evidence>
<gene>
    <name evidence="2" type="ORF">GSCOC_T00042262001</name>
</gene>
<dbReference type="GO" id="GO:0008374">
    <property type="term" value="F:O-acyltransferase activity"/>
    <property type="evidence" value="ECO:0007669"/>
    <property type="project" value="InterPro"/>
</dbReference>
<evidence type="ECO:0000313" key="3">
    <source>
        <dbReference type="Proteomes" id="UP000295252"/>
    </source>
</evidence>
<dbReference type="OMA" id="MNTRYMG"/>
<dbReference type="PANTHER" id="PTHR31650">
    <property type="entry name" value="O-ACYLTRANSFERASE (WSD1-LIKE) FAMILY PROTEIN"/>
    <property type="match status" value="1"/>
</dbReference>
<sequence length="97" mass="10729">METMRKVKGPEVCSRGNFGILKNSSMAITNVIGPVEQMSLADHPVKGIYFAVPGDPQSLHITVISYAGKLRICLVTERFYRSLQVQVLHQQCFGGHP</sequence>
<dbReference type="AlphaFoldDB" id="A0A068V2M0"/>
<dbReference type="Pfam" id="PF06974">
    <property type="entry name" value="WS_DGAT_C"/>
    <property type="match status" value="1"/>
</dbReference>